<evidence type="ECO:0000313" key="1">
    <source>
        <dbReference type="EMBL" id="SKA76056.1"/>
    </source>
</evidence>
<accession>A0A1T4WFE5</accession>
<proteinExistence type="predicted"/>
<protein>
    <recommendedName>
        <fullName evidence="3">Kazal-like domain-containing protein</fullName>
    </recommendedName>
</protein>
<name>A0A1T4WFE5_9GAMM</name>
<dbReference type="Gene3D" id="3.30.60.30">
    <property type="match status" value="1"/>
</dbReference>
<dbReference type="Proteomes" id="UP000190460">
    <property type="component" value="Unassembled WGS sequence"/>
</dbReference>
<sequence length="104" mass="11171">MNGVSSGGVGLLLGLFLSISTADEPLFVPKIPTVLVTKANFVTCKEPRPEICYEVYAPVCAVRKRSVQCRLAPCLNTEQQTYTNDCEACSDHKVLGFVTGGECA</sequence>
<dbReference type="EMBL" id="FUYB01000005">
    <property type="protein sequence ID" value="SKA76056.1"/>
    <property type="molecule type" value="Genomic_DNA"/>
</dbReference>
<keyword evidence="2" id="KW-1185">Reference proteome</keyword>
<dbReference type="RefSeq" id="WP_078922082.1">
    <property type="nucleotide sequence ID" value="NZ_JBATRB010000040.1"/>
</dbReference>
<reference evidence="1 2" key="1">
    <citation type="submission" date="2017-02" db="EMBL/GenBank/DDBJ databases">
        <authorList>
            <person name="Peterson S.W."/>
        </authorList>
    </citation>
    <scope>NUCLEOTIDE SEQUENCE [LARGE SCALE GENOMIC DNA]</scope>
    <source>
        <strain evidence="1 2">ATCC 49788</strain>
    </source>
</reference>
<dbReference type="AlphaFoldDB" id="A0A1T4WFE5"/>
<evidence type="ECO:0000313" key="2">
    <source>
        <dbReference type="Proteomes" id="UP000190460"/>
    </source>
</evidence>
<dbReference type="STRING" id="92487.SAMN02745130_01621"/>
<organism evidence="1 2">
    <name type="scientific">Thiothrix eikelboomii</name>
    <dbReference type="NCBI Taxonomy" id="92487"/>
    <lineage>
        <taxon>Bacteria</taxon>
        <taxon>Pseudomonadati</taxon>
        <taxon>Pseudomonadota</taxon>
        <taxon>Gammaproteobacteria</taxon>
        <taxon>Thiotrichales</taxon>
        <taxon>Thiotrichaceae</taxon>
        <taxon>Thiothrix</taxon>
    </lineage>
</organism>
<gene>
    <name evidence="1" type="ORF">SAMN02745130_01621</name>
</gene>
<evidence type="ECO:0008006" key="3">
    <source>
        <dbReference type="Google" id="ProtNLM"/>
    </source>
</evidence>